<keyword evidence="3" id="KW-0238">DNA-binding</keyword>
<dbReference type="KEGG" id="afo:Afer_1691"/>
<dbReference type="Proteomes" id="UP000000771">
    <property type="component" value="Chromosome"/>
</dbReference>
<dbReference type="EMBL" id="CP001631">
    <property type="protein sequence ID" value="ACU54607.1"/>
    <property type="molecule type" value="Genomic_DNA"/>
</dbReference>
<dbReference type="GO" id="GO:0003677">
    <property type="term" value="F:DNA binding"/>
    <property type="evidence" value="ECO:0007669"/>
    <property type="project" value="UniProtKB-KW"/>
</dbReference>
<dbReference type="eggNOG" id="COG1198">
    <property type="taxonomic scope" value="Bacteria"/>
</dbReference>
<dbReference type="GO" id="GO:0006302">
    <property type="term" value="P:double-strand break repair"/>
    <property type="evidence" value="ECO:0007669"/>
    <property type="project" value="TreeGrafter"/>
</dbReference>
<dbReference type="RefSeq" id="WP_015799086.1">
    <property type="nucleotide sequence ID" value="NC_013124.1"/>
</dbReference>
<sequence length="581" mass="61476">MEGDLPADSADVIVDVVGRPGPFTYAVDPEAEVGLGDEVVVPFGARRVSGWVVARPARAREHPSATSLRSVLRRVRPGPPPEVIEAVLAAAMWAVASPVTLLRAARRPKVRGAPVLEPARGQLAERLVDPSEVTPEVFLVPLAVSAPEEVGRLMAAGAFGERVVIAAPTGAIAAHTADALARVGVRAARFPDDWDQLACGRTTVSIGGRRGALAPLATPDAVVVLDPIHPNARDESSPYLEALDLAGVRASVSRSRLVVVSAVPPADILARARVRVPTRAPRPWPVVRTFGAADLDRGIEGVVADGLAVARRRRADPRALVVVPARGPGHAPVCRACGATLTCAACGGRLVVLPARRGVPERGWCRTCEALRPLRCGVCGSPAVRVSRWSVEHVAARLEPVVRQPIAKGPDPRAGVVVGTIEALESAGSVDLVVLVEPERLFGSHGRLAEELGLYWIHRAVALVASNRGEVDLVVEHAPAWLPEVLAERDARRALRAIRDERAALGLDPDHGTAVVSGPEAAAFVHALSEVSVPGFEVAELAPDRWLLTAPTRRELRVVLGSVPRTLDARAVRVELDPREL</sequence>
<evidence type="ECO:0000259" key="4">
    <source>
        <dbReference type="Pfam" id="PF17764"/>
    </source>
</evidence>
<evidence type="ECO:0000313" key="5">
    <source>
        <dbReference type="EMBL" id="ACU54607.1"/>
    </source>
</evidence>
<evidence type="ECO:0000256" key="1">
    <source>
        <dbReference type="ARBA" id="ARBA00022741"/>
    </source>
</evidence>
<evidence type="ECO:0000256" key="2">
    <source>
        <dbReference type="ARBA" id="ARBA00022840"/>
    </source>
</evidence>
<reference evidence="5 6" key="1">
    <citation type="journal article" date="2009" name="Stand. Genomic Sci.">
        <title>Complete genome sequence of Acidimicrobium ferrooxidans type strain (ICP).</title>
        <authorList>
            <person name="Clum A."/>
            <person name="Nolan M."/>
            <person name="Lang E."/>
            <person name="Glavina Del Rio T."/>
            <person name="Tice H."/>
            <person name="Copeland A."/>
            <person name="Cheng J.F."/>
            <person name="Lucas S."/>
            <person name="Chen F."/>
            <person name="Bruce D."/>
            <person name="Goodwin L."/>
            <person name="Pitluck S."/>
            <person name="Ivanova N."/>
            <person name="Mavrommatis K."/>
            <person name="Mikhailova N."/>
            <person name="Pati A."/>
            <person name="Chen A."/>
            <person name="Palaniappan K."/>
            <person name="Goker M."/>
            <person name="Spring S."/>
            <person name="Land M."/>
            <person name="Hauser L."/>
            <person name="Chang Y.J."/>
            <person name="Jeffries C.C."/>
            <person name="Chain P."/>
            <person name="Bristow J."/>
            <person name="Eisen J.A."/>
            <person name="Markowitz V."/>
            <person name="Hugenholtz P."/>
            <person name="Kyrpides N.C."/>
            <person name="Klenk H.P."/>
            <person name="Lapidus A."/>
        </authorList>
    </citation>
    <scope>NUCLEOTIDE SEQUENCE [LARGE SCALE GENOMIC DNA]</scope>
    <source>
        <strain evidence="6">DSM 10331 / JCM 15462 / NBRC 103882 / ICP</strain>
    </source>
</reference>
<keyword evidence="1" id="KW-0547">Nucleotide-binding</keyword>
<evidence type="ECO:0000313" key="6">
    <source>
        <dbReference type="Proteomes" id="UP000000771"/>
    </source>
</evidence>
<dbReference type="GO" id="GO:0006310">
    <property type="term" value="P:DNA recombination"/>
    <property type="evidence" value="ECO:0007669"/>
    <property type="project" value="TreeGrafter"/>
</dbReference>
<dbReference type="Gene3D" id="3.40.1440.60">
    <property type="entry name" value="PriA, 3(prime) DNA-binding domain"/>
    <property type="match status" value="1"/>
</dbReference>
<keyword evidence="6" id="KW-1185">Reference proteome</keyword>
<proteinExistence type="predicted"/>
<keyword evidence="2" id="KW-0067">ATP-binding</keyword>
<dbReference type="HOGENOM" id="CLU_469005_0_0_11"/>
<dbReference type="InterPro" id="IPR041222">
    <property type="entry name" value="PriA_3primeBD"/>
</dbReference>
<accession>C7M0U9</accession>
<protein>
    <submittedName>
        <fullName evidence="5">Primosomal protein N' (Replication factor Y)-superfamily II helicase-like protein</fullName>
    </submittedName>
</protein>
<dbReference type="PANTHER" id="PTHR30580">
    <property type="entry name" value="PRIMOSOMAL PROTEIN N"/>
    <property type="match status" value="1"/>
</dbReference>
<dbReference type="GO" id="GO:0005524">
    <property type="term" value="F:ATP binding"/>
    <property type="evidence" value="ECO:0007669"/>
    <property type="project" value="UniProtKB-KW"/>
</dbReference>
<evidence type="ECO:0000256" key="3">
    <source>
        <dbReference type="ARBA" id="ARBA00023125"/>
    </source>
</evidence>
<dbReference type="GO" id="GO:0043138">
    <property type="term" value="F:3'-5' DNA helicase activity"/>
    <property type="evidence" value="ECO:0007669"/>
    <property type="project" value="TreeGrafter"/>
</dbReference>
<keyword evidence="5" id="KW-0347">Helicase</keyword>
<name>C7M0U9_ACIFD</name>
<feature type="domain" description="Primosomal protein N' 3' DNA-binding" evidence="4">
    <location>
        <begin position="11"/>
        <end position="105"/>
    </location>
</feature>
<dbReference type="InterPro" id="IPR042115">
    <property type="entry name" value="PriA_3primeBD_sf"/>
</dbReference>
<keyword evidence="5" id="KW-0378">Hydrolase</keyword>
<dbReference type="GO" id="GO:0006270">
    <property type="term" value="P:DNA replication initiation"/>
    <property type="evidence" value="ECO:0007669"/>
    <property type="project" value="TreeGrafter"/>
</dbReference>
<dbReference type="STRING" id="525909.Afer_1691"/>
<dbReference type="OrthoDB" id="3177118at2"/>
<dbReference type="Pfam" id="PF17764">
    <property type="entry name" value="PriA_3primeBD"/>
    <property type="match status" value="1"/>
</dbReference>
<organism evidence="5 6">
    <name type="scientific">Acidimicrobium ferrooxidans (strain DSM 10331 / JCM 15462 / NBRC 103882 / ICP)</name>
    <dbReference type="NCBI Taxonomy" id="525909"/>
    <lineage>
        <taxon>Bacteria</taxon>
        <taxon>Bacillati</taxon>
        <taxon>Actinomycetota</taxon>
        <taxon>Acidimicrobiia</taxon>
        <taxon>Acidimicrobiales</taxon>
        <taxon>Acidimicrobiaceae</taxon>
        <taxon>Acidimicrobium</taxon>
    </lineage>
</organism>
<dbReference type="AlphaFoldDB" id="C7M0U9"/>
<dbReference type="PANTHER" id="PTHR30580:SF0">
    <property type="entry name" value="PRIMOSOMAL PROTEIN N"/>
    <property type="match status" value="1"/>
</dbReference>
<gene>
    <name evidence="5" type="ordered locus">Afer_1691</name>
</gene>